<dbReference type="InterPro" id="IPR051678">
    <property type="entry name" value="AGP_Transferase"/>
</dbReference>
<protein>
    <recommendedName>
        <fullName evidence="1">Aminoglycoside phosphotransferase domain-containing protein</fullName>
    </recommendedName>
</protein>
<dbReference type="PANTHER" id="PTHR21310">
    <property type="entry name" value="AMINOGLYCOSIDE PHOSPHOTRANSFERASE-RELATED-RELATED"/>
    <property type="match status" value="1"/>
</dbReference>
<evidence type="ECO:0000313" key="3">
    <source>
        <dbReference type="Proteomes" id="UP000230779"/>
    </source>
</evidence>
<dbReference type="AlphaFoldDB" id="A0A2M7RJH0"/>
<dbReference type="Pfam" id="PF01636">
    <property type="entry name" value="APH"/>
    <property type="match status" value="1"/>
</dbReference>
<dbReference type="Gene3D" id="3.90.1200.10">
    <property type="match status" value="1"/>
</dbReference>
<sequence>MNHIDQPTLLQIKKIIGLVFPKAQVTGFNRTSLGNVNWVYIIKLKNPVKKLVLKVVYRKDREEQGILAKEVEVISLLNEKKVKGVPKVIEFDCGKKTAPWVYMLESFLEGCPIIECHENYQEKDLESMIKSVARLISGFQKIKYRKITEFEKQRPEFKTFPDYARFYLDKYCRVCDSYGKMPKTLIGRARKFVDKESTKITNREFVLNHSDVSSHNILLKNKKFSGIVDFEATQTMVPEFDLVTFYHEFLWRYPRLWILLLREYVKLNRVPANFPERLNIIMGYRSLRYLYIAVKNQIYQYLPGDIKRMEEVLNGEFIKTINYRV</sequence>
<accession>A0A2M7RJH0</accession>
<dbReference type="EMBL" id="PFMD01000024">
    <property type="protein sequence ID" value="PIY96909.1"/>
    <property type="molecule type" value="Genomic_DNA"/>
</dbReference>
<name>A0A2M7RJH0_9BACT</name>
<evidence type="ECO:0000259" key="1">
    <source>
        <dbReference type="Pfam" id="PF01636"/>
    </source>
</evidence>
<dbReference type="PANTHER" id="PTHR21310:SF15">
    <property type="entry name" value="AMINOGLYCOSIDE PHOSPHOTRANSFERASE DOMAIN-CONTAINING PROTEIN"/>
    <property type="match status" value="1"/>
</dbReference>
<gene>
    <name evidence="2" type="ORF">COY66_01935</name>
</gene>
<reference evidence="2 3" key="1">
    <citation type="submission" date="2017-09" db="EMBL/GenBank/DDBJ databases">
        <title>Depth-based differentiation of microbial function through sediment-hosted aquifers and enrichment of novel symbionts in the deep terrestrial subsurface.</title>
        <authorList>
            <person name="Probst A.J."/>
            <person name="Ladd B."/>
            <person name="Jarett J.K."/>
            <person name="Geller-Mcgrath D.E."/>
            <person name="Sieber C.M."/>
            <person name="Emerson J.B."/>
            <person name="Anantharaman K."/>
            <person name="Thomas B.C."/>
            <person name="Malmstrom R."/>
            <person name="Stieglmeier M."/>
            <person name="Klingl A."/>
            <person name="Woyke T."/>
            <person name="Ryan C.M."/>
            <person name="Banfield J.F."/>
        </authorList>
    </citation>
    <scope>NUCLEOTIDE SEQUENCE [LARGE SCALE GENOMIC DNA]</scope>
    <source>
        <strain evidence="2">CG_4_10_14_0_8_um_filter_42_10</strain>
    </source>
</reference>
<comment type="caution">
    <text evidence="2">The sequence shown here is derived from an EMBL/GenBank/DDBJ whole genome shotgun (WGS) entry which is preliminary data.</text>
</comment>
<feature type="domain" description="Aminoglycoside phosphotransferase" evidence="1">
    <location>
        <begin position="40"/>
        <end position="249"/>
    </location>
</feature>
<dbReference type="Proteomes" id="UP000230779">
    <property type="component" value="Unassembled WGS sequence"/>
</dbReference>
<organism evidence="2 3">
    <name type="scientific">Candidatus Kerfeldbacteria bacterium CG_4_10_14_0_8_um_filter_42_10</name>
    <dbReference type="NCBI Taxonomy" id="2014248"/>
    <lineage>
        <taxon>Bacteria</taxon>
        <taxon>Candidatus Kerfeldiibacteriota</taxon>
    </lineage>
</organism>
<dbReference type="SUPFAM" id="SSF56112">
    <property type="entry name" value="Protein kinase-like (PK-like)"/>
    <property type="match status" value="1"/>
</dbReference>
<dbReference type="InterPro" id="IPR011009">
    <property type="entry name" value="Kinase-like_dom_sf"/>
</dbReference>
<evidence type="ECO:0000313" key="2">
    <source>
        <dbReference type="EMBL" id="PIY96909.1"/>
    </source>
</evidence>
<proteinExistence type="predicted"/>
<dbReference type="InterPro" id="IPR002575">
    <property type="entry name" value="Aminoglycoside_PTrfase"/>
</dbReference>